<accession>A0A8H7E4B3</accession>
<dbReference type="EMBL" id="JAACFV010000065">
    <property type="protein sequence ID" value="KAF7507658.1"/>
    <property type="molecule type" value="Genomic_DNA"/>
</dbReference>
<name>A0A8H7E4B3_9EURO</name>
<sequence length="86" mass="9881">MHGAMGMSGSCRYRKFSGEPEPLIYKDPAPSFAWIQQLFLPEIKRADIYFFPFTVSIFFVAHKRFPRDDGTSLLPTAFWEVQSVSS</sequence>
<organism evidence="1 2">
    <name type="scientific">Endocarpon pusillum</name>
    <dbReference type="NCBI Taxonomy" id="364733"/>
    <lineage>
        <taxon>Eukaryota</taxon>
        <taxon>Fungi</taxon>
        <taxon>Dikarya</taxon>
        <taxon>Ascomycota</taxon>
        <taxon>Pezizomycotina</taxon>
        <taxon>Eurotiomycetes</taxon>
        <taxon>Chaetothyriomycetidae</taxon>
        <taxon>Verrucariales</taxon>
        <taxon>Verrucariaceae</taxon>
        <taxon>Endocarpon</taxon>
    </lineage>
</organism>
<evidence type="ECO:0000313" key="1">
    <source>
        <dbReference type="EMBL" id="KAF7507658.1"/>
    </source>
</evidence>
<keyword evidence="2" id="KW-1185">Reference proteome</keyword>
<reference evidence="1" key="1">
    <citation type="submission" date="2020-02" db="EMBL/GenBank/DDBJ databases">
        <authorList>
            <person name="Palmer J.M."/>
        </authorList>
    </citation>
    <scope>NUCLEOTIDE SEQUENCE</scope>
    <source>
        <strain evidence="1">EPUS1.4</strain>
        <tissue evidence="1">Thallus</tissue>
    </source>
</reference>
<gene>
    <name evidence="1" type="ORF">GJ744_010211</name>
</gene>
<evidence type="ECO:0000313" key="2">
    <source>
        <dbReference type="Proteomes" id="UP000606974"/>
    </source>
</evidence>
<protein>
    <submittedName>
        <fullName evidence="1">Uncharacterized protein</fullName>
    </submittedName>
</protein>
<dbReference type="AlphaFoldDB" id="A0A8H7E4B3"/>
<proteinExistence type="predicted"/>
<dbReference type="Proteomes" id="UP000606974">
    <property type="component" value="Unassembled WGS sequence"/>
</dbReference>
<comment type="caution">
    <text evidence="1">The sequence shown here is derived from an EMBL/GenBank/DDBJ whole genome shotgun (WGS) entry which is preliminary data.</text>
</comment>